<dbReference type="KEGG" id="ffu:CLAFUR5_08999"/>
<accession>A0A9Q8UTE0</accession>
<organism evidence="1 2">
    <name type="scientific">Passalora fulva</name>
    <name type="common">Tomato leaf mold</name>
    <name type="synonym">Cladosporium fulvum</name>
    <dbReference type="NCBI Taxonomy" id="5499"/>
    <lineage>
        <taxon>Eukaryota</taxon>
        <taxon>Fungi</taxon>
        <taxon>Dikarya</taxon>
        <taxon>Ascomycota</taxon>
        <taxon>Pezizomycotina</taxon>
        <taxon>Dothideomycetes</taxon>
        <taxon>Dothideomycetidae</taxon>
        <taxon>Mycosphaerellales</taxon>
        <taxon>Mycosphaerellaceae</taxon>
        <taxon>Fulvia</taxon>
    </lineage>
</organism>
<reference evidence="1" key="1">
    <citation type="submission" date="2021-12" db="EMBL/GenBank/DDBJ databases">
        <authorList>
            <person name="Zaccaron A."/>
            <person name="Stergiopoulos I."/>
        </authorList>
    </citation>
    <scope>NUCLEOTIDE SEQUENCE</scope>
    <source>
        <strain evidence="1">Race5_Kim</strain>
    </source>
</reference>
<dbReference type="Proteomes" id="UP000756132">
    <property type="component" value="Chromosome 9"/>
</dbReference>
<name>A0A9Q8UTE0_PASFU</name>
<dbReference type="AlphaFoldDB" id="A0A9Q8UTE0"/>
<evidence type="ECO:0000313" key="1">
    <source>
        <dbReference type="EMBL" id="UJO21700.1"/>
    </source>
</evidence>
<protein>
    <submittedName>
        <fullName evidence="1">Uncharacterized protein</fullName>
    </submittedName>
</protein>
<gene>
    <name evidence="1" type="ORF">CLAFUR5_08999</name>
</gene>
<evidence type="ECO:0000313" key="2">
    <source>
        <dbReference type="Proteomes" id="UP000756132"/>
    </source>
</evidence>
<reference evidence="1" key="2">
    <citation type="journal article" date="2022" name="Microb. Genom.">
        <title>A chromosome-scale genome assembly of the tomato pathogen Cladosporium fulvum reveals a compartmentalized genome architecture and the presence of a dispensable chromosome.</title>
        <authorList>
            <person name="Zaccaron A.Z."/>
            <person name="Chen L.H."/>
            <person name="Samaras A."/>
            <person name="Stergiopoulos I."/>
        </authorList>
    </citation>
    <scope>NUCLEOTIDE SEQUENCE</scope>
    <source>
        <strain evidence="1">Race5_Kim</strain>
    </source>
</reference>
<dbReference type="EMBL" id="CP090171">
    <property type="protein sequence ID" value="UJO21700.1"/>
    <property type="molecule type" value="Genomic_DNA"/>
</dbReference>
<proteinExistence type="predicted"/>
<dbReference type="RefSeq" id="XP_047766066.1">
    <property type="nucleotide sequence ID" value="XM_047908147.1"/>
</dbReference>
<dbReference type="GeneID" id="71988877"/>
<keyword evidence="2" id="KW-1185">Reference proteome</keyword>
<sequence length="288" mass="32593">MAQTVVPFGFGVGDIFDVGKLIINLVARVRDSPEDHTNATLQEIHFSKFIDVLRDDQHHCFMTDTQRQQIAVQLVFGNALLQELRDVLQHHASLTAEPKWSASRLSWSHDKVEDIRARMVAFVVMMQPIYNAYIQQGAQRTVLQALDALRDEMKAGLRKTPSISTVSQHDDTTAVAEWQEIIQGLEQLGITSLMAITHKEMILRYFRNALDSGALVSGQSSMDSINPKVKLPAHLVPWIEDQYSQALTRHNQYHGQQVDWSNRVTIMLACWSSWLPKFKSLRSGCSLG</sequence>